<dbReference type="InterPro" id="IPR007737">
    <property type="entry name" value="Mga_HTH"/>
</dbReference>
<dbReference type="InterPro" id="IPR036388">
    <property type="entry name" value="WH-like_DNA-bd_sf"/>
</dbReference>
<reference evidence="4" key="1">
    <citation type="submission" date="2020-12" db="EMBL/GenBank/DDBJ databases">
        <title>Vagococcus allomyrinae sp. nov. and Enterococcus lavae sp. nov., isolated from the larvae of Allomyrina dichotoma.</title>
        <authorList>
            <person name="Lee S.D."/>
        </authorList>
    </citation>
    <scope>NUCLEOTIDE SEQUENCE</scope>
    <source>
        <strain evidence="4">BWB3-3</strain>
    </source>
</reference>
<dbReference type="Pfam" id="PF05043">
    <property type="entry name" value="Mga"/>
    <property type="match status" value="1"/>
</dbReference>
<evidence type="ECO:0000256" key="2">
    <source>
        <dbReference type="ARBA" id="ARBA00023163"/>
    </source>
</evidence>
<dbReference type="PANTHER" id="PTHR30185:SF18">
    <property type="entry name" value="TRANSCRIPTIONAL REGULATOR MTLR"/>
    <property type="match status" value="1"/>
</dbReference>
<comment type="caution">
    <text evidence="4">The sequence shown here is derived from an EMBL/GenBank/DDBJ whole genome shotgun (WGS) entry which is preliminary data.</text>
</comment>
<feature type="domain" description="Mga helix-turn-helix" evidence="3">
    <location>
        <begin position="72"/>
        <end position="156"/>
    </location>
</feature>
<dbReference type="Proteomes" id="UP000674938">
    <property type="component" value="Unassembled WGS sequence"/>
</dbReference>
<dbReference type="Gene3D" id="1.10.10.10">
    <property type="entry name" value="Winged helix-like DNA-binding domain superfamily/Winged helix DNA-binding domain"/>
    <property type="match status" value="1"/>
</dbReference>
<evidence type="ECO:0000259" key="3">
    <source>
        <dbReference type="Pfam" id="PF05043"/>
    </source>
</evidence>
<keyword evidence="2" id="KW-0804">Transcription</keyword>
<dbReference type="InterPro" id="IPR050661">
    <property type="entry name" value="BglG_antiterminators"/>
</dbReference>
<organism evidence="4 5">
    <name type="scientific">Vagococcus allomyrinae</name>
    <dbReference type="NCBI Taxonomy" id="2794353"/>
    <lineage>
        <taxon>Bacteria</taxon>
        <taxon>Bacillati</taxon>
        <taxon>Bacillota</taxon>
        <taxon>Bacilli</taxon>
        <taxon>Lactobacillales</taxon>
        <taxon>Enterococcaceae</taxon>
        <taxon>Vagococcus</taxon>
    </lineage>
</organism>
<gene>
    <name evidence="4" type="ORF">I6N95_00190</name>
</gene>
<name>A0A940P0V8_9ENTE</name>
<keyword evidence="1" id="KW-0805">Transcription regulation</keyword>
<evidence type="ECO:0000256" key="1">
    <source>
        <dbReference type="ARBA" id="ARBA00023015"/>
    </source>
</evidence>
<dbReference type="RefSeq" id="WP_209524319.1">
    <property type="nucleotide sequence ID" value="NZ_JAEEGA010000001.1"/>
</dbReference>
<sequence length="480" mass="55626">MKQLLGKQGLRMLDMITYLYHREWVTLEQLSAVTKFTERTLREDIKYLNTILTPITIESSKKSGIRLTVPTNYSLNFIYTTLLSNSIEFTVLEATFFQSYKTIDDLAVALHSDTSIVTKAIKKINKAVDHYHFQISPNSIKLVGDEQAITVFIKSYLLKKYDKNMPLDKDLIESIHHAITRLFHKRGATITPINRNLLILYMAIRIRRLKLDQTNRYLRQIDAPQPPAISEFNQELSTLAEINDVYDFYSDIFHPGDDQYICFSIDELYEKAAQSPALNQKISSYTNLLTSIEKELNFSFNSKDAALFRLHYISLQEAYHIPIIGNKTDLLLNHVKLIIPYVYLVVSNIVESFSEELQIDTTALLYYVFSSSPDFFTIARTKQPKLKVALYGQYHNLTTINNLNILTATFEHQFDITFLESTFEDLREEINRDYDLLITEINNIDIEIDNFCMPFDISSTEIASLQQYYFNAMSKIASIK</sequence>
<keyword evidence="5" id="KW-1185">Reference proteome</keyword>
<evidence type="ECO:0000313" key="4">
    <source>
        <dbReference type="EMBL" id="MBP1039412.1"/>
    </source>
</evidence>
<dbReference type="EMBL" id="JAEEGA010000001">
    <property type="protein sequence ID" value="MBP1039412.1"/>
    <property type="molecule type" value="Genomic_DNA"/>
</dbReference>
<proteinExistence type="predicted"/>
<dbReference type="AlphaFoldDB" id="A0A940P0V8"/>
<dbReference type="PANTHER" id="PTHR30185">
    <property type="entry name" value="CRYPTIC BETA-GLUCOSIDE BGL OPERON ANTITERMINATOR"/>
    <property type="match status" value="1"/>
</dbReference>
<evidence type="ECO:0000313" key="5">
    <source>
        <dbReference type="Proteomes" id="UP000674938"/>
    </source>
</evidence>
<protein>
    <submittedName>
        <fullName evidence="4">Helix-turn-helix domain-containing protein</fullName>
    </submittedName>
</protein>
<accession>A0A940P0V8</accession>